<organism evidence="2 3">
    <name type="scientific">Actinoplanes oblitus</name>
    <dbReference type="NCBI Taxonomy" id="3040509"/>
    <lineage>
        <taxon>Bacteria</taxon>
        <taxon>Bacillati</taxon>
        <taxon>Actinomycetota</taxon>
        <taxon>Actinomycetes</taxon>
        <taxon>Micromonosporales</taxon>
        <taxon>Micromonosporaceae</taxon>
        <taxon>Actinoplanes</taxon>
    </lineage>
</organism>
<dbReference type="Proteomes" id="UP001240150">
    <property type="component" value="Chromosome"/>
</dbReference>
<dbReference type="Pfam" id="PF12697">
    <property type="entry name" value="Abhydrolase_6"/>
    <property type="match status" value="1"/>
</dbReference>
<evidence type="ECO:0000313" key="3">
    <source>
        <dbReference type="Proteomes" id="UP001240150"/>
    </source>
</evidence>
<name>A0ABY8W701_9ACTN</name>
<accession>A0ABY8W701</accession>
<evidence type="ECO:0000259" key="1">
    <source>
        <dbReference type="Pfam" id="PF12697"/>
    </source>
</evidence>
<dbReference type="RefSeq" id="WP_284914827.1">
    <property type="nucleotide sequence ID" value="NZ_CP126980.1"/>
</dbReference>
<dbReference type="SUPFAM" id="SSF53474">
    <property type="entry name" value="alpha/beta-Hydrolases"/>
    <property type="match status" value="1"/>
</dbReference>
<dbReference type="GO" id="GO:0016787">
    <property type="term" value="F:hydrolase activity"/>
    <property type="evidence" value="ECO:0007669"/>
    <property type="project" value="UniProtKB-KW"/>
</dbReference>
<keyword evidence="3" id="KW-1185">Reference proteome</keyword>
<proteinExistence type="predicted"/>
<dbReference type="InterPro" id="IPR000073">
    <property type="entry name" value="AB_hydrolase_1"/>
</dbReference>
<keyword evidence="2" id="KW-0378">Hydrolase</keyword>
<evidence type="ECO:0000313" key="2">
    <source>
        <dbReference type="EMBL" id="WIM93619.1"/>
    </source>
</evidence>
<dbReference type="PRINTS" id="PR00111">
    <property type="entry name" value="ABHYDROLASE"/>
</dbReference>
<dbReference type="Gene3D" id="3.40.50.1820">
    <property type="entry name" value="alpha/beta hydrolase"/>
    <property type="match status" value="1"/>
</dbReference>
<dbReference type="InterPro" id="IPR029058">
    <property type="entry name" value="AB_hydrolase_fold"/>
</dbReference>
<sequence>MTTTSPTVYTVHRPGTTAVPLTVDEAGAGHPFLLLHGGAGPASVLPFAAQLAAQRPARVLTPTHPGFNGTPRPDDITDVRALAHLYVALLDQLDLHDVTLVGSSIGGWITAEIALLASPRIASVIIINGVGVDVPAHPVADFFALTLDQLTDLSYHDPDRFRLDPATVTDRQKALMGANRQAIALYGGSSMTDPTLAGRLTRVTVPTLVLWGQSDRIATPDYGRAYAAAIPGARYQALDQAGHLPQIETPAATLTAVWGFADQHATARPTH</sequence>
<protein>
    <submittedName>
        <fullName evidence="2">Alpha/beta fold hydrolase</fullName>
    </submittedName>
</protein>
<dbReference type="PANTHER" id="PTHR43689">
    <property type="entry name" value="HYDROLASE"/>
    <property type="match status" value="1"/>
</dbReference>
<dbReference type="EMBL" id="CP126980">
    <property type="protein sequence ID" value="WIM93619.1"/>
    <property type="molecule type" value="Genomic_DNA"/>
</dbReference>
<dbReference type="PANTHER" id="PTHR43689:SF8">
    <property type="entry name" value="ALPHA_BETA-HYDROLASES SUPERFAMILY PROTEIN"/>
    <property type="match status" value="1"/>
</dbReference>
<reference evidence="2 3" key="1">
    <citation type="submission" date="2023-06" db="EMBL/GenBank/DDBJ databases">
        <authorList>
            <person name="Yushchuk O."/>
            <person name="Binda E."/>
            <person name="Ruckert-Reed C."/>
            <person name="Fedorenko V."/>
            <person name="Kalinowski J."/>
            <person name="Marinelli F."/>
        </authorList>
    </citation>
    <scope>NUCLEOTIDE SEQUENCE [LARGE SCALE GENOMIC DNA]</scope>
    <source>
        <strain evidence="2 3">NRRL 3884</strain>
    </source>
</reference>
<gene>
    <name evidence="2" type="ORF">ACTOB_005603</name>
</gene>
<feature type="domain" description="AB hydrolase-1" evidence="1">
    <location>
        <begin position="32"/>
        <end position="253"/>
    </location>
</feature>